<name>A0ABZ0IK37_9BACT</name>
<dbReference type="EMBL" id="CP136051">
    <property type="protein sequence ID" value="WOK05385.1"/>
    <property type="molecule type" value="Genomic_DNA"/>
</dbReference>
<evidence type="ECO:0000313" key="2">
    <source>
        <dbReference type="Proteomes" id="UP001302349"/>
    </source>
</evidence>
<dbReference type="InterPro" id="IPR036390">
    <property type="entry name" value="WH_DNA-bd_sf"/>
</dbReference>
<protein>
    <submittedName>
        <fullName evidence="1">ArsR family transcriptional regulator</fullName>
    </submittedName>
</protein>
<dbReference type="Proteomes" id="UP001302349">
    <property type="component" value="Chromosome"/>
</dbReference>
<evidence type="ECO:0000313" key="1">
    <source>
        <dbReference type="EMBL" id="WOK05385.1"/>
    </source>
</evidence>
<proteinExistence type="predicted"/>
<organism evidence="1 2">
    <name type="scientific">Imperialibacter roseus</name>
    <dbReference type="NCBI Taxonomy" id="1324217"/>
    <lineage>
        <taxon>Bacteria</taxon>
        <taxon>Pseudomonadati</taxon>
        <taxon>Bacteroidota</taxon>
        <taxon>Cytophagia</taxon>
        <taxon>Cytophagales</taxon>
        <taxon>Flammeovirgaceae</taxon>
        <taxon>Imperialibacter</taxon>
    </lineage>
</organism>
<reference evidence="1 2" key="1">
    <citation type="journal article" date="2023" name="Microbiol. Resour. Announc.">
        <title>Complete Genome Sequence of Imperialibacter roseus strain P4T.</title>
        <authorList>
            <person name="Tizabi D.R."/>
            <person name="Bachvaroff T."/>
            <person name="Hill R.T."/>
        </authorList>
    </citation>
    <scope>NUCLEOTIDE SEQUENCE [LARGE SCALE GENOMIC DNA]</scope>
    <source>
        <strain evidence="1 2">P4T</strain>
    </source>
</reference>
<accession>A0ABZ0IK37</accession>
<gene>
    <name evidence="1" type="ORF">RT717_20095</name>
</gene>
<dbReference type="SUPFAM" id="SSF46785">
    <property type="entry name" value="Winged helix' DNA-binding domain"/>
    <property type="match status" value="1"/>
</dbReference>
<keyword evidence="2" id="KW-1185">Reference proteome</keyword>
<dbReference type="RefSeq" id="WP_317488145.1">
    <property type="nucleotide sequence ID" value="NZ_CP136051.1"/>
</dbReference>
<sequence length="186" mass="21175">MNIQILPLLDTLITSKTRIKLLVRFFLSPGSRSYLRSLETEFGESTNSIRLELNRLEGANLLRAELEGNKKVYCANEQHPLFGELNKLVRNYLGLDVLVEKVVDKLGNLHSVYLINELAEGKNTSNIDMVIVGDAIDTQYLSLLVAKAEQLIHRKINYSMFSLLEMDNVKSELNRKPLLLLWSADE</sequence>